<keyword evidence="6" id="KW-1185">Reference proteome</keyword>
<feature type="region of interest" description="Disordered" evidence="3">
    <location>
        <begin position="1"/>
        <end position="107"/>
    </location>
</feature>
<dbReference type="AlphaFoldDB" id="A0A5D0U3G4"/>
<dbReference type="PANTHER" id="PTHR30153:SF2">
    <property type="entry name" value="REPLICATIVE DNA HELICASE"/>
    <property type="match status" value="1"/>
</dbReference>
<reference evidence="5 6" key="1">
    <citation type="submission" date="2019-08" db="EMBL/GenBank/DDBJ databases">
        <title>Actinomadura sp. nov. CYP1-5 isolated from mountain soil.</title>
        <authorList>
            <person name="Songsumanus A."/>
            <person name="Kuncharoen N."/>
            <person name="Kudo T."/>
            <person name="Yuki M."/>
            <person name="Igarashi Y."/>
            <person name="Tanasupawat S."/>
        </authorList>
    </citation>
    <scope>NUCLEOTIDE SEQUENCE [LARGE SCALE GENOMIC DNA]</scope>
    <source>
        <strain evidence="5 6">GKU157</strain>
    </source>
</reference>
<sequence>MTDWRRSPTSPWTCDAPTWRSSSRYCTTPSPDSAPSCSAWNWTSGSATAPTTPCPAPKARCTASSNPWPSSPKASAPQANASSHPTGPARRHARAGPFPARRITPGPPLSLLANGPVLAVEEPNENCPHSPRRVADGHPMTKPPLRVLDGGHDDPDPHRSLPHDIGAERQVLGAMMLSTRAVADARALLDGSEFYRPAHQEIWQAICGLADRGDPCEPTAVAAELGPRRLTKVGGGPYLHTLIQDTVSSTQAGYYSHRLAELAYARTIAMTGTHLIQLSHQATDGDATDLRGAVAAAVQDITTPDARGWPTPTPLEAARELPSFPLPMLPDWLAEYAARLAEQTQTPTDLSGCLALAVLAVAAGGKVWVQARGWREPTNLFTVIALGPGNRKSEVFAAMTGPIRAAETMLRDQAQPHITDIAIQRRVAEADMEKAEKAAINAIDAIVREQHLEDARIAAERLQELQIPAEPRLFSDDATPEILTSQLAQQGGRMAVLSPEGEIFSIAAGRYSGAPNFAVLKHGHAGEGMRIDRVGRPSEIIESAHVTLGICTQPDVLAGLADTPQFRGQGLLGRILYAVPHSLLGYRDPSPELIPAHITHTYTDTLTSLITRLHALTDPITLQFTDTALNAVQELLRETEPRYRPGNDLAHMPDWGGKYPGAVVRIAGLLHLAANHHGTWNKPITTDTFACARHIGDYYLTHAQAAYDLIGADPDLADARALRDWITRTGTHRFAASDAVQALRARFRKVADVEPGLRVLEAHGWVRRLPAPPRASGPGRSRAPVYEVHPNALEDASQDP</sequence>
<evidence type="ECO:0000259" key="4">
    <source>
        <dbReference type="Pfam" id="PF00772"/>
    </source>
</evidence>
<feature type="region of interest" description="Disordered" evidence="3">
    <location>
        <begin position="769"/>
        <end position="800"/>
    </location>
</feature>
<dbReference type="Proteomes" id="UP000322634">
    <property type="component" value="Unassembled WGS sequence"/>
</dbReference>
<feature type="domain" description="DNA helicase DnaB-like N-terminal" evidence="4">
    <location>
        <begin position="161"/>
        <end position="259"/>
    </location>
</feature>
<gene>
    <name evidence="5" type="ORF">FXF65_25990</name>
</gene>
<dbReference type="EMBL" id="VSFF01000010">
    <property type="protein sequence ID" value="TYC11559.1"/>
    <property type="molecule type" value="Genomic_DNA"/>
</dbReference>
<dbReference type="Pfam" id="PF00772">
    <property type="entry name" value="DnaB"/>
    <property type="match status" value="1"/>
</dbReference>
<evidence type="ECO:0000256" key="1">
    <source>
        <dbReference type="ARBA" id="ARBA00022705"/>
    </source>
</evidence>
<name>A0A5D0U3G4_9ACTN</name>
<dbReference type="InterPro" id="IPR036185">
    <property type="entry name" value="DNA_heli_DnaB-like_N_sf"/>
</dbReference>
<dbReference type="OrthoDB" id="5150132at2"/>
<dbReference type="GO" id="GO:0003677">
    <property type="term" value="F:DNA binding"/>
    <property type="evidence" value="ECO:0007669"/>
    <property type="project" value="UniProtKB-KW"/>
</dbReference>
<comment type="caution">
    <text evidence="5">The sequence shown here is derived from an EMBL/GenBank/DDBJ whole genome shotgun (WGS) entry which is preliminary data.</text>
</comment>
<evidence type="ECO:0000313" key="6">
    <source>
        <dbReference type="Proteomes" id="UP000322634"/>
    </source>
</evidence>
<feature type="compositionally biased region" description="Polar residues" evidence="3">
    <location>
        <begin position="19"/>
        <end position="46"/>
    </location>
</feature>
<dbReference type="GO" id="GO:0005829">
    <property type="term" value="C:cytosol"/>
    <property type="evidence" value="ECO:0007669"/>
    <property type="project" value="TreeGrafter"/>
</dbReference>
<keyword evidence="1" id="KW-0235">DNA replication</keyword>
<dbReference type="GO" id="GO:0005524">
    <property type="term" value="F:ATP binding"/>
    <property type="evidence" value="ECO:0007669"/>
    <property type="project" value="InterPro"/>
</dbReference>
<protein>
    <submittedName>
        <fullName evidence="5">DUF3987 domain-containing protein</fullName>
    </submittedName>
</protein>
<organism evidence="5 6">
    <name type="scientific">Actinomadura syzygii</name>
    <dbReference type="NCBI Taxonomy" id="1427538"/>
    <lineage>
        <taxon>Bacteria</taxon>
        <taxon>Bacillati</taxon>
        <taxon>Actinomycetota</taxon>
        <taxon>Actinomycetes</taxon>
        <taxon>Streptosporangiales</taxon>
        <taxon>Thermomonosporaceae</taxon>
        <taxon>Actinomadura</taxon>
    </lineage>
</organism>
<proteinExistence type="predicted"/>
<feature type="compositionally biased region" description="Low complexity" evidence="3">
    <location>
        <begin position="47"/>
        <end position="63"/>
    </location>
</feature>
<keyword evidence="2" id="KW-0238">DNA-binding</keyword>
<dbReference type="Gene3D" id="1.10.860.10">
    <property type="entry name" value="DNAb Helicase, Chain A"/>
    <property type="match status" value="1"/>
</dbReference>
<dbReference type="InterPro" id="IPR025048">
    <property type="entry name" value="DUF3987"/>
</dbReference>
<dbReference type="InterPro" id="IPR007693">
    <property type="entry name" value="DNA_helicase_DnaB-like_N"/>
</dbReference>
<dbReference type="GO" id="GO:0006260">
    <property type="term" value="P:DNA replication"/>
    <property type="evidence" value="ECO:0007669"/>
    <property type="project" value="UniProtKB-KW"/>
</dbReference>
<dbReference type="Pfam" id="PF13148">
    <property type="entry name" value="DUF3987"/>
    <property type="match status" value="1"/>
</dbReference>
<feature type="region of interest" description="Disordered" evidence="3">
    <location>
        <begin position="123"/>
        <end position="143"/>
    </location>
</feature>
<dbReference type="InterPro" id="IPR016136">
    <property type="entry name" value="DNA_helicase_N/primase_C"/>
</dbReference>
<evidence type="ECO:0000256" key="3">
    <source>
        <dbReference type="SAM" id="MobiDB-lite"/>
    </source>
</evidence>
<dbReference type="GO" id="GO:0003678">
    <property type="term" value="F:DNA helicase activity"/>
    <property type="evidence" value="ECO:0007669"/>
    <property type="project" value="InterPro"/>
</dbReference>
<dbReference type="SUPFAM" id="SSF48024">
    <property type="entry name" value="N-terminal domain of DnaB helicase"/>
    <property type="match status" value="1"/>
</dbReference>
<evidence type="ECO:0000256" key="2">
    <source>
        <dbReference type="ARBA" id="ARBA00023125"/>
    </source>
</evidence>
<evidence type="ECO:0000313" key="5">
    <source>
        <dbReference type="EMBL" id="TYC11559.1"/>
    </source>
</evidence>
<accession>A0A5D0U3G4</accession>
<dbReference type="PANTHER" id="PTHR30153">
    <property type="entry name" value="REPLICATIVE DNA HELICASE DNAB"/>
    <property type="match status" value="1"/>
</dbReference>